<keyword evidence="1" id="KW-0479">Metal-binding</keyword>
<dbReference type="GO" id="GO:0008270">
    <property type="term" value="F:zinc ion binding"/>
    <property type="evidence" value="ECO:0007669"/>
    <property type="project" value="UniProtKB-KW"/>
</dbReference>
<dbReference type="PROSITE" id="PS50966">
    <property type="entry name" value="ZF_SWIM"/>
    <property type="match status" value="1"/>
</dbReference>
<proteinExistence type="predicted"/>
<dbReference type="Proteomes" id="UP000640274">
    <property type="component" value="Unassembled WGS sequence"/>
</dbReference>
<organism evidence="3 4">
    <name type="scientific">Paenibacillus roseus</name>
    <dbReference type="NCBI Taxonomy" id="2798579"/>
    <lineage>
        <taxon>Bacteria</taxon>
        <taxon>Bacillati</taxon>
        <taxon>Bacillota</taxon>
        <taxon>Bacilli</taxon>
        <taxon>Bacillales</taxon>
        <taxon>Paenibacillaceae</taxon>
        <taxon>Paenibacillus</taxon>
    </lineage>
</organism>
<dbReference type="InterPro" id="IPR007527">
    <property type="entry name" value="Znf_SWIM"/>
</dbReference>
<keyword evidence="4" id="KW-1185">Reference proteome</keyword>
<protein>
    <recommendedName>
        <fullName evidence="2">SWIM-type domain-containing protein</fullName>
    </recommendedName>
</protein>
<evidence type="ECO:0000313" key="4">
    <source>
        <dbReference type="Proteomes" id="UP000640274"/>
    </source>
</evidence>
<accession>A0A934J6I4</accession>
<evidence type="ECO:0000256" key="1">
    <source>
        <dbReference type="PROSITE-ProRule" id="PRU00325"/>
    </source>
</evidence>
<dbReference type="AlphaFoldDB" id="A0A934J6I4"/>
<feature type="domain" description="SWIM-type" evidence="2">
    <location>
        <begin position="61"/>
        <end position="94"/>
    </location>
</feature>
<name>A0A934J6I4_9BACL</name>
<reference evidence="3" key="1">
    <citation type="submission" date="2020-12" db="EMBL/GenBank/DDBJ databases">
        <authorList>
            <person name="Huq M.A."/>
        </authorList>
    </citation>
    <scope>NUCLEOTIDE SEQUENCE</scope>
    <source>
        <strain evidence="3">MAHUQ-46</strain>
    </source>
</reference>
<evidence type="ECO:0000259" key="2">
    <source>
        <dbReference type="PROSITE" id="PS50966"/>
    </source>
</evidence>
<evidence type="ECO:0000313" key="3">
    <source>
        <dbReference type="EMBL" id="MBJ6363795.1"/>
    </source>
</evidence>
<dbReference type="RefSeq" id="WP_199021390.1">
    <property type="nucleotide sequence ID" value="NZ_JAELUP010000107.1"/>
</dbReference>
<dbReference type="EMBL" id="JAELUP010000107">
    <property type="protein sequence ID" value="MBJ6363795.1"/>
    <property type="molecule type" value="Genomic_DNA"/>
</dbReference>
<keyword evidence="1" id="KW-0863">Zinc-finger</keyword>
<keyword evidence="1" id="KW-0862">Zinc</keyword>
<gene>
    <name evidence="3" type="ORF">JFN88_21515</name>
</gene>
<comment type="caution">
    <text evidence="3">The sequence shown here is derived from an EMBL/GenBank/DDBJ whole genome shotgun (WGS) entry which is preliminary data.</text>
</comment>
<sequence length="544" mass="63642">MDRLIRLDQQQMAYLEEQFGSQMPRHILSNGWDYYCNRRVMTTEVIEGNSIYGAVNGSSVYAVVLHTDEFGYSKCTCEYAGYCKHMAAVFYQYCALIGLDSEEMYRHLVSEGTIEQKRMKRELAAKRPPDEAGPDVWREWFFKMYGEMWKHCKQSLHPLQAVLSEMKSTAKHWERIRQRLHWMHAIEFVLEQVELAYEATDSYSRYYYELSFNRTVDPWIHNFYELTQGMYPSALGEEEERWLESLTSTLRQRAMSVTSSLLRWDLLYHALTEKLAVDMAWRQGERKLLQAVLAEVEHNEGEITGQQSASQDIPQAKRLRPAAFVQAALACLDMVDGDDAEAARRMQETEFERTSELVYKFVNRRLEERLWEGFRLWMDYLHEKLAGSRNSGVLRPYLTLCRQADVIGGGGQAEWNDRLIAFLPASYHELAAHWLHTAQYEEWADLQLYLGIRPDELDAGDLRLVSKSAPASLIPLYHQAVDEAILARNRQGYRTAVRLMKKLEKLYTEEGQTGKWNRYVSRIADKYQRLRAFQEELWKGKVMS</sequence>